<keyword evidence="2" id="KW-1185">Reference proteome</keyword>
<dbReference type="Proteomes" id="UP001244427">
    <property type="component" value="Unassembled WGS sequence"/>
</dbReference>
<proteinExistence type="predicted"/>
<name>A0AAW8F070_9MICO</name>
<organism evidence="1 2">
    <name type="scientific">Microbacterium natoriense</name>
    <dbReference type="NCBI Taxonomy" id="284570"/>
    <lineage>
        <taxon>Bacteria</taxon>
        <taxon>Bacillati</taxon>
        <taxon>Actinomycetota</taxon>
        <taxon>Actinomycetes</taxon>
        <taxon>Micrococcales</taxon>
        <taxon>Microbacteriaceae</taxon>
        <taxon>Microbacterium</taxon>
    </lineage>
</organism>
<gene>
    <name evidence="1" type="ORF">QFZ53_002715</name>
</gene>
<reference evidence="1 2" key="1">
    <citation type="submission" date="2023-07" db="EMBL/GenBank/DDBJ databases">
        <title>Comparative genomics of wheat-associated soil bacteria to identify genetic determinants of phenazine resistance.</title>
        <authorList>
            <person name="Mouncey N."/>
        </authorList>
    </citation>
    <scope>NUCLEOTIDE SEQUENCE [LARGE SCALE GENOMIC DNA]</scope>
    <source>
        <strain evidence="1 2">W4I9-1</strain>
    </source>
</reference>
<accession>A0AAW8F070</accession>
<evidence type="ECO:0000313" key="2">
    <source>
        <dbReference type="Proteomes" id="UP001244427"/>
    </source>
</evidence>
<dbReference type="EMBL" id="JAUSXV010000001">
    <property type="protein sequence ID" value="MDQ0648519.1"/>
    <property type="molecule type" value="Genomic_DNA"/>
</dbReference>
<sequence>MIADAMKTIADDENEVEDVITFVDGGVPQVTPVLQLPPEAAKAVVDGLAAVVRRAHAVADDPGAQQDLRQRSQKFEEGDVFLLERAYDNYEASRYVMDFYDVDAADICSRMHFHTGSRMVRIMTGPGTQLRIGSLTQFSMPDVSAAVPFALRYFQDDLPDTPPGTHRTRHNLIVPENSWVDMQIPKHVAHQFNAIGPNAVIDTIHPEESKETAREHMSDYRMMAQTIFLADELPAAESCNLIPD</sequence>
<evidence type="ECO:0000313" key="1">
    <source>
        <dbReference type="EMBL" id="MDQ0648519.1"/>
    </source>
</evidence>
<dbReference type="RefSeq" id="WP_307297284.1">
    <property type="nucleotide sequence ID" value="NZ_JAUSXV010000001.1"/>
</dbReference>
<comment type="caution">
    <text evidence="1">The sequence shown here is derived from an EMBL/GenBank/DDBJ whole genome shotgun (WGS) entry which is preliminary data.</text>
</comment>
<dbReference type="AlphaFoldDB" id="A0AAW8F070"/>
<protein>
    <submittedName>
        <fullName evidence="1">Uncharacterized protein</fullName>
    </submittedName>
</protein>